<feature type="compositionally biased region" description="Low complexity" evidence="1">
    <location>
        <begin position="160"/>
        <end position="179"/>
    </location>
</feature>
<feature type="region of interest" description="Disordered" evidence="1">
    <location>
        <begin position="78"/>
        <end position="183"/>
    </location>
</feature>
<dbReference type="EMBL" id="KI913119">
    <property type="protein sequence ID" value="ETV84098.1"/>
    <property type="molecule type" value="Genomic_DNA"/>
</dbReference>
<feature type="compositionally biased region" description="Basic and acidic residues" evidence="1">
    <location>
        <begin position="1"/>
        <end position="13"/>
    </location>
</feature>
<evidence type="ECO:0000313" key="2">
    <source>
        <dbReference type="EMBL" id="ETV84098.1"/>
    </source>
</evidence>
<reference evidence="2" key="1">
    <citation type="submission" date="2013-12" db="EMBL/GenBank/DDBJ databases">
        <title>The Genome Sequence of Aphanomyces astaci APO3.</title>
        <authorList>
            <consortium name="The Broad Institute Genomics Platform"/>
            <person name="Russ C."/>
            <person name="Tyler B."/>
            <person name="van West P."/>
            <person name="Dieguez-Uribeondo J."/>
            <person name="Young S.K."/>
            <person name="Zeng Q."/>
            <person name="Gargeya S."/>
            <person name="Fitzgerald M."/>
            <person name="Abouelleil A."/>
            <person name="Alvarado L."/>
            <person name="Chapman S.B."/>
            <person name="Gainer-Dewar J."/>
            <person name="Goldberg J."/>
            <person name="Griggs A."/>
            <person name="Gujja S."/>
            <person name="Hansen M."/>
            <person name="Howarth C."/>
            <person name="Imamovic A."/>
            <person name="Ireland A."/>
            <person name="Larimer J."/>
            <person name="McCowan C."/>
            <person name="Murphy C."/>
            <person name="Pearson M."/>
            <person name="Poon T.W."/>
            <person name="Priest M."/>
            <person name="Roberts A."/>
            <person name="Saif S."/>
            <person name="Shea T."/>
            <person name="Sykes S."/>
            <person name="Wortman J."/>
            <person name="Nusbaum C."/>
            <person name="Birren B."/>
        </authorList>
    </citation>
    <scope>NUCLEOTIDE SEQUENCE [LARGE SCALE GENOMIC DNA]</scope>
    <source>
        <strain evidence="2">APO3</strain>
    </source>
</reference>
<organism evidence="2">
    <name type="scientific">Aphanomyces astaci</name>
    <name type="common">Crayfish plague agent</name>
    <dbReference type="NCBI Taxonomy" id="112090"/>
    <lineage>
        <taxon>Eukaryota</taxon>
        <taxon>Sar</taxon>
        <taxon>Stramenopiles</taxon>
        <taxon>Oomycota</taxon>
        <taxon>Saprolegniomycetes</taxon>
        <taxon>Saprolegniales</taxon>
        <taxon>Verrucalvaceae</taxon>
        <taxon>Aphanomyces</taxon>
    </lineage>
</organism>
<feature type="compositionally biased region" description="Low complexity" evidence="1">
    <location>
        <begin position="19"/>
        <end position="30"/>
    </location>
</feature>
<proteinExistence type="predicted"/>
<feature type="compositionally biased region" description="Basic and acidic residues" evidence="1">
    <location>
        <begin position="93"/>
        <end position="103"/>
    </location>
</feature>
<name>W4GYW7_APHAT</name>
<dbReference type="RefSeq" id="XP_009825790.1">
    <property type="nucleotide sequence ID" value="XM_009827488.1"/>
</dbReference>
<evidence type="ECO:0000256" key="1">
    <source>
        <dbReference type="SAM" id="MobiDB-lite"/>
    </source>
</evidence>
<dbReference type="GeneID" id="20805409"/>
<dbReference type="OrthoDB" id="78004at2759"/>
<gene>
    <name evidence="2" type="ORF">H257_03413</name>
</gene>
<sequence>MSKADKGKVEKKGRFTIIDLPSDEPSPLSSFRTGVLPMSPLRGTSSGGNRSFRHIDDDEEDIVAPELPRKTRVKQKGRFTIIDLDPNTPSPERGLRRGFRDDVTISEATSDVTQPPPSSVEPQRTANRPVATDVEEGKKLHPPLRAPSPPSPPAVDLTDAPNTTNPTNPPANASTSAPTKAPDFNSTHNPACCMFRSPLMHPQAPPCPPPCMVHFDPSSLCSLPSPASFVAVPVHQYRDHQDMLAALLQQNKDMRMLIQTLQAQQGRILQIAKGMSVEPTTPDDPHR</sequence>
<feature type="compositionally biased region" description="Pro residues" evidence="1">
    <location>
        <begin position="144"/>
        <end position="153"/>
    </location>
</feature>
<feature type="region of interest" description="Disordered" evidence="1">
    <location>
        <begin position="1"/>
        <end position="62"/>
    </location>
</feature>
<dbReference type="AlphaFoldDB" id="W4GYW7"/>
<accession>W4GYW7</accession>
<protein>
    <submittedName>
        <fullName evidence="2">Uncharacterized protein</fullName>
    </submittedName>
</protein>
<dbReference type="VEuPathDB" id="FungiDB:H257_03413"/>